<reference evidence="1" key="1">
    <citation type="journal article" date="2021" name="Proc. Natl. Acad. Sci. U.S.A.">
        <title>A Catalog of Tens of Thousands of Viruses from Human Metagenomes Reveals Hidden Associations with Chronic Diseases.</title>
        <authorList>
            <person name="Tisza M.J."/>
            <person name="Buck C.B."/>
        </authorList>
    </citation>
    <scope>NUCLEOTIDE SEQUENCE</scope>
    <source>
        <strain evidence="1">CtDmQ3</strain>
    </source>
</reference>
<sequence>MIDFNELNKSIAEAYVNKYFTQMKEKLDQDGYFMYDEYETIYIHAGRFIPQILNDRLFLDEEDDDMLMAVEEMIKDEGNCGIVIKQSMYDRNMIYQLLENFMKDK</sequence>
<organism evidence="1">
    <name type="scientific">Siphoviridae sp. ctDmQ3</name>
    <dbReference type="NCBI Taxonomy" id="2823570"/>
    <lineage>
        <taxon>Viruses</taxon>
        <taxon>Duplodnaviria</taxon>
        <taxon>Heunggongvirae</taxon>
        <taxon>Uroviricota</taxon>
        <taxon>Caudoviricetes</taxon>
    </lineage>
</organism>
<accession>A0A8S5L813</accession>
<protein>
    <submittedName>
        <fullName evidence="1">Uncharacterized protein</fullName>
    </submittedName>
</protein>
<evidence type="ECO:0000313" key="1">
    <source>
        <dbReference type="EMBL" id="DAD66047.1"/>
    </source>
</evidence>
<proteinExistence type="predicted"/>
<name>A0A8S5L813_9CAUD</name>
<dbReference type="EMBL" id="BK014653">
    <property type="protein sequence ID" value="DAD66047.1"/>
    <property type="molecule type" value="Genomic_DNA"/>
</dbReference>